<protein>
    <recommendedName>
        <fullName evidence="2">FAM171 N-terminal domain-containing protein</fullName>
    </recommendedName>
</protein>
<feature type="signal peptide" evidence="1">
    <location>
        <begin position="1"/>
        <end position="16"/>
    </location>
</feature>
<organism evidence="3 4">
    <name type="scientific">Phasianus colchicus</name>
    <name type="common">Common pheasant</name>
    <dbReference type="NCBI Taxonomy" id="9054"/>
    <lineage>
        <taxon>Eukaryota</taxon>
        <taxon>Metazoa</taxon>
        <taxon>Chordata</taxon>
        <taxon>Craniata</taxon>
        <taxon>Vertebrata</taxon>
        <taxon>Euteleostomi</taxon>
        <taxon>Archelosauria</taxon>
        <taxon>Archosauria</taxon>
        <taxon>Dinosauria</taxon>
        <taxon>Saurischia</taxon>
        <taxon>Theropoda</taxon>
        <taxon>Coelurosauria</taxon>
        <taxon>Aves</taxon>
        <taxon>Neognathae</taxon>
        <taxon>Galloanserae</taxon>
        <taxon>Galliformes</taxon>
        <taxon>Phasianidae</taxon>
        <taxon>Phasianinae</taxon>
        <taxon>Phasianus</taxon>
    </lineage>
</organism>
<name>A0A669Q464_PHACC</name>
<reference evidence="3" key="1">
    <citation type="submission" date="2025-08" db="UniProtKB">
        <authorList>
            <consortium name="Ensembl"/>
        </authorList>
    </citation>
    <scope>IDENTIFICATION</scope>
</reference>
<dbReference type="Proteomes" id="UP000472261">
    <property type="component" value="Unplaced"/>
</dbReference>
<keyword evidence="4" id="KW-1185">Reference proteome</keyword>
<dbReference type="AlphaFoldDB" id="A0A669Q464"/>
<dbReference type="PANTHER" id="PTHR31626:SF3">
    <property type="entry name" value="PROTEIN FAM171A2"/>
    <property type="match status" value="1"/>
</dbReference>
<dbReference type="Pfam" id="PF10577">
    <property type="entry name" value="FAM171A1-2-B_N"/>
    <property type="match status" value="1"/>
</dbReference>
<evidence type="ECO:0000313" key="4">
    <source>
        <dbReference type="Proteomes" id="UP000472261"/>
    </source>
</evidence>
<evidence type="ECO:0000313" key="3">
    <source>
        <dbReference type="Ensembl" id="ENSPCLP00000013163.1"/>
    </source>
</evidence>
<reference evidence="3" key="2">
    <citation type="submission" date="2025-09" db="UniProtKB">
        <authorList>
            <consortium name="Ensembl"/>
        </authorList>
    </citation>
    <scope>IDENTIFICATION</scope>
</reference>
<feature type="chain" id="PRO_5025345075" description="FAM171 N-terminal domain-containing protein" evidence="1">
    <location>
        <begin position="17"/>
        <end position="290"/>
    </location>
</feature>
<keyword evidence="1" id="KW-0732">Signal</keyword>
<dbReference type="InterPro" id="IPR018890">
    <property type="entry name" value="FAM171"/>
</dbReference>
<dbReference type="InterPro" id="IPR048530">
    <property type="entry name" value="FAM171_N"/>
</dbReference>
<sequence>LSHVGMLLMTILGSHHLTGMGPITFWDDAHELNGVYESGALTPLPQTNLEVLGPRGSLATGTTDHEGGGVLPLSYSLGTWVLVSATRRGFVTSTVPWRLTVGAPPLVVLQLAMDSVPDPAGARAQPWAQFQRRAARLPRSSTYSQLWASLTAATAPRDLRSFPAFLGADSGCGTHAGSPNATWLELSPVAALGVRLFTGNGTEVQLAGPVHLSVPLSSESGAVAATSVPAWRFDPKSGLWVRNGTGLIRREGQQLYWTFVAPQLGYWAAAVHPILGCGGSATCLAPTDIP</sequence>
<proteinExistence type="predicted"/>
<evidence type="ECO:0000259" key="2">
    <source>
        <dbReference type="Pfam" id="PF10577"/>
    </source>
</evidence>
<evidence type="ECO:0000256" key="1">
    <source>
        <dbReference type="SAM" id="SignalP"/>
    </source>
</evidence>
<feature type="domain" description="FAM171 N-terminal" evidence="2">
    <location>
        <begin position="35"/>
        <end position="272"/>
    </location>
</feature>
<dbReference type="PANTHER" id="PTHR31626">
    <property type="entry name" value="SUSHI DOMAIN-CONTAINING PROTEIN"/>
    <property type="match status" value="1"/>
</dbReference>
<dbReference type="Ensembl" id="ENSPCLT00000017477.1">
    <property type="protein sequence ID" value="ENSPCLP00000013163.1"/>
    <property type="gene ID" value="ENSPCLG00000010784.1"/>
</dbReference>
<accession>A0A669Q464</accession>